<dbReference type="OrthoDB" id="956134at2"/>
<sequence length="135" mass="15933">MINIEQFRIGNYVLVDSKLRKICSLNNNGNEEEKLIGFEQDGDVQFESAASDRLENVKITDQLLVLLGFTFHPHFRLWQHQRPEKTYSIELDNDYFPLDFAHHPIVQHMLHLHQLQNLFFSIQGTELAFQQKHQS</sequence>
<dbReference type="EMBL" id="SGXA01000001">
    <property type="protein sequence ID" value="RZS74512.1"/>
    <property type="molecule type" value="Genomic_DNA"/>
</dbReference>
<evidence type="ECO:0000313" key="2">
    <source>
        <dbReference type="Proteomes" id="UP000293874"/>
    </source>
</evidence>
<reference evidence="1 2" key="1">
    <citation type="submission" date="2019-02" db="EMBL/GenBank/DDBJ databases">
        <title>Genomic Encyclopedia of Type Strains, Phase IV (KMG-IV): sequencing the most valuable type-strain genomes for metagenomic binning, comparative biology and taxonomic classification.</title>
        <authorList>
            <person name="Goeker M."/>
        </authorList>
    </citation>
    <scope>NUCLEOTIDE SEQUENCE [LARGE SCALE GENOMIC DNA]</scope>
    <source>
        <strain evidence="1 2">DSM 18116</strain>
    </source>
</reference>
<accession>A0A4Q7N027</accession>
<dbReference type="RefSeq" id="WP_130538972.1">
    <property type="nucleotide sequence ID" value="NZ_CP042431.1"/>
</dbReference>
<organism evidence="1 2">
    <name type="scientific">Pseudobacter ginsenosidimutans</name>
    <dbReference type="NCBI Taxonomy" id="661488"/>
    <lineage>
        <taxon>Bacteria</taxon>
        <taxon>Pseudomonadati</taxon>
        <taxon>Bacteroidota</taxon>
        <taxon>Chitinophagia</taxon>
        <taxon>Chitinophagales</taxon>
        <taxon>Chitinophagaceae</taxon>
        <taxon>Pseudobacter</taxon>
    </lineage>
</organism>
<evidence type="ECO:0000313" key="1">
    <source>
        <dbReference type="EMBL" id="RZS74512.1"/>
    </source>
</evidence>
<keyword evidence="2" id="KW-1185">Reference proteome</keyword>
<protein>
    <submittedName>
        <fullName evidence="1">Uncharacterized protein</fullName>
    </submittedName>
</protein>
<gene>
    <name evidence="1" type="ORF">EV199_0360</name>
</gene>
<name>A0A4Q7N027_9BACT</name>
<proteinExistence type="predicted"/>
<dbReference type="Proteomes" id="UP000293874">
    <property type="component" value="Unassembled WGS sequence"/>
</dbReference>
<comment type="caution">
    <text evidence="1">The sequence shown here is derived from an EMBL/GenBank/DDBJ whole genome shotgun (WGS) entry which is preliminary data.</text>
</comment>
<dbReference type="AlphaFoldDB" id="A0A4Q7N027"/>